<dbReference type="Proteomes" id="UP000789570">
    <property type="component" value="Unassembled WGS sequence"/>
</dbReference>
<name>A0A9N9BT40_9GLOM</name>
<protein>
    <submittedName>
        <fullName evidence="1">13633_t:CDS:1</fullName>
    </submittedName>
</protein>
<organism evidence="1 2">
    <name type="scientific">Funneliformis caledonium</name>
    <dbReference type="NCBI Taxonomy" id="1117310"/>
    <lineage>
        <taxon>Eukaryota</taxon>
        <taxon>Fungi</taxon>
        <taxon>Fungi incertae sedis</taxon>
        <taxon>Mucoromycota</taxon>
        <taxon>Glomeromycotina</taxon>
        <taxon>Glomeromycetes</taxon>
        <taxon>Glomerales</taxon>
        <taxon>Glomeraceae</taxon>
        <taxon>Funneliformis</taxon>
    </lineage>
</organism>
<keyword evidence="2" id="KW-1185">Reference proteome</keyword>
<evidence type="ECO:0000313" key="1">
    <source>
        <dbReference type="EMBL" id="CAG8574394.1"/>
    </source>
</evidence>
<gene>
    <name evidence="1" type="ORF">FCALED_LOCUS7257</name>
</gene>
<sequence length="43" mass="5126">MSCALYNNPYYGPSFGHDLIVEPELRLSYKYGSYYEKRLRDTD</sequence>
<reference evidence="1" key="1">
    <citation type="submission" date="2021-06" db="EMBL/GenBank/DDBJ databases">
        <authorList>
            <person name="Kallberg Y."/>
            <person name="Tangrot J."/>
            <person name="Rosling A."/>
        </authorList>
    </citation>
    <scope>NUCLEOTIDE SEQUENCE</scope>
    <source>
        <strain evidence="1">UK204</strain>
    </source>
</reference>
<proteinExistence type="predicted"/>
<comment type="caution">
    <text evidence="1">The sequence shown here is derived from an EMBL/GenBank/DDBJ whole genome shotgun (WGS) entry which is preliminary data.</text>
</comment>
<dbReference type="AlphaFoldDB" id="A0A9N9BT40"/>
<accession>A0A9N9BT40</accession>
<evidence type="ECO:0000313" key="2">
    <source>
        <dbReference type="Proteomes" id="UP000789570"/>
    </source>
</evidence>
<feature type="non-terminal residue" evidence="1">
    <location>
        <position position="43"/>
    </location>
</feature>
<dbReference type="EMBL" id="CAJVPQ010001890">
    <property type="protein sequence ID" value="CAG8574394.1"/>
    <property type="molecule type" value="Genomic_DNA"/>
</dbReference>